<keyword evidence="3" id="KW-1003">Cell membrane</keyword>
<keyword evidence="6 7" id="KW-0472">Membrane</keyword>
<evidence type="ECO:0000256" key="3">
    <source>
        <dbReference type="ARBA" id="ARBA00022475"/>
    </source>
</evidence>
<dbReference type="PROSITE" id="PS50928">
    <property type="entry name" value="ABC_TM1"/>
    <property type="match status" value="1"/>
</dbReference>
<feature type="transmembrane region" description="Helical" evidence="7">
    <location>
        <begin position="105"/>
        <end position="126"/>
    </location>
</feature>
<protein>
    <recommendedName>
        <fullName evidence="8">ABC transmembrane type-1 domain-containing protein</fullName>
    </recommendedName>
</protein>
<keyword evidence="4 7" id="KW-0812">Transmembrane</keyword>
<evidence type="ECO:0000259" key="8">
    <source>
        <dbReference type="PROSITE" id="PS50928"/>
    </source>
</evidence>
<gene>
    <name evidence="9" type="ORF">S06H3_57200</name>
</gene>
<comment type="subcellular location">
    <subcellularLocation>
        <location evidence="1">Cell membrane</location>
        <topology evidence="1">Multi-pass membrane protein</topology>
    </subcellularLocation>
</comment>
<dbReference type="GO" id="GO:0005886">
    <property type="term" value="C:plasma membrane"/>
    <property type="evidence" value="ECO:0007669"/>
    <property type="project" value="UniProtKB-SubCell"/>
</dbReference>
<keyword evidence="5 7" id="KW-1133">Transmembrane helix</keyword>
<proteinExistence type="predicted"/>
<comment type="caution">
    <text evidence="9">The sequence shown here is derived from an EMBL/GenBank/DDBJ whole genome shotgun (WGS) entry which is preliminary data.</text>
</comment>
<evidence type="ECO:0000256" key="1">
    <source>
        <dbReference type="ARBA" id="ARBA00004651"/>
    </source>
</evidence>
<feature type="non-terminal residue" evidence="9">
    <location>
        <position position="224"/>
    </location>
</feature>
<dbReference type="InterPro" id="IPR035906">
    <property type="entry name" value="MetI-like_sf"/>
</dbReference>
<dbReference type="Pfam" id="PF00528">
    <property type="entry name" value="BPD_transp_1"/>
    <property type="match status" value="1"/>
</dbReference>
<reference evidence="9" key="1">
    <citation type="journal article" date="2014" name="Front. Microbiol.">
        <title>High frequency of phylogenetically diverse reductive dehalogenase-homologous genes in deep subseafloor sedimentary metagenomes.</title>
        <authorList>
            <person name="Kawai M."/>
            <person name="Futagami T."/>
            <person name="Toyoda A."/>
            <person name="Takaki Y."/>
            <person name="Nishi S."/>
            <person name="Hori S."/>
            <person name="Arai W."/>
            <person name="Tsubouchi T."/>
            <person name="Morono Y."/>
            <person name="Uchiyama I."/>
            <person name="Ito T."/>
            <person name="Fujiyama A."/>
            <person name="Inagaki F."/>
            <person name="Takami H."/>
        </authorList>
    </citation>
    <scope>NUCLEOTIDE SEQUENCE</scope>
    <source>
        <strain evidence="9">Expedition CK06-06</strain>
    </source>
</reference>
<dbReference type="SUPFAM" id="SSF161098">
    <property type="entry name" value="MetI-like"/>
    <property type="match status" value="1"/>
</dbReference>
<accession>X1RQL6</accession>
<evidence type="ECO:0000256" key="7">
    <source>
        <dbReference type="SAM" id="Phobius"/>
    </source>
</evidence>
<dbReference type="Gene3D" id="1.10.3720.10">
    <property type="entry name" value="MetI-like"/>
    <property type="match status" value="1"/>
</dbReference>
<feature type="transmembrane region" description="Helical" evidence="7">
    <location>
        <begin position="146"/>
        <end position="163"/>
    </location>
</feature>
<evidence type="ECO:0000256" key="6">
    <source>
        <dbReference type="ARBA" id="ARBA00023136"/>
    </source>
</evidence>
<dbReference type="PANTHER" id="PTHR43163">
    <property type="entry name" value="DIPEPTIDE TRANSPORT SYSTEM PERMEASE PROTEIN DPPB-RELATED"/>
    <property type="match status" value="1"/>
</dbReference>
<name>X1RQL6_9ZZZZ</name>
<evidence type="ECO:0000256" key="2">
    <source>
        <dbReference type="ARBA" id="ARBA00022448"/>
    </source>
</evidence>
<evidence type="ECO:0000256" key="5">
    <source>
        <dbReference type="ARBA" id="ARBA00022989"/>
    </source>
</evidence>
<dbReference type="EMBL" id="BARV01036889">
    <property type="protein sequence ID" value="GAI57819.1"/>
    <property type="molecule type" value="Genomic_DNA"/>
</dbReference>
<evidence type="ECO:0000256" key="4">
    <source>
        <dbReference type="ARBA" id="ARBA00022692"/>
    </source>
</evidence>
<organism evidence="9">
    <name type="scientific">marine sediment metagenome</name>
    <dbReference type="NCBI Taxonomy" id="412755"/>
    <lineage>
        <taxon>unclassified sequences</taxon>
        <taxon>metagenomes</taxon>
        <taxon>ecological metagenomes</taxon>
    </lineage>
</organism>
<dbReference type="InterPro" id="IPR000515">
    <property type="entry name" value="MetI-like"/>
</dbReference>
<keyword evidence="2" id="KW-0813">Transport</keyword>
<dbReference type="PANTHER" id="PTHR43163:SF3">
    <property type="entry name" value="PEPTIDE ABC TRANSPORTER PERMEASE PROTEIN"/>
    <property type="match status" value="1"/>
</dbReference>
<feature type="domain" description="ABC transmembrane type-1" evidence="8">
    <location>
        <begin position="60"/>
        <end position="224"/>
    </location>
</feature>
<sequence length="224" mass="24535">EMILGQDVTEEGLARLREDLGLNRPAHERYLSWIGGVVGGDLGYSYSYNQPINEILPRKLWNSAILAVFALLVGTPTAVAAGIWAGVRPDTKLDHLVSMTSLVGISMPEFVTGVLLILLFSSALRLFPSSSIDILLGANPLTRPDILVLPTLTLTALLFAYIMRMTRANVIEAMQTDYVRTAILKGLPMRRVILRHVLPNAMLPTITVITVNFGWMLGGLVIVE</sequence>
<feature type="non-terminal residue" evidence="9">
    <location>
        <position position="1"/>
    </location>
</feature>
<dbReference type="AlphaFoldDB" id="X1RQL6"/>
<dbReference type="GO" id="GO:0055085">
    <property type="term" value="P:transmembrane transport"/>
    <property type="evidence" value="ECO:0007669"/>
    <property type="project" value="InterPro"/>
</dbReference>
<dbReference type="CDD" id="cd06261">
    <property type="entry name" value="TM_PBP2"/>
    <property type="match status" value="1"/>
</dbReference>
<feature type="transmembrane region" description="Helical" evidence="7">
    <location>
        <begin position="60"/>
        <end position="85"/>
    </location>
</feature>
<feature type="transmembrane region" description="Helical" evidence="7">
    <location>
        <begin position="201"/>
        <end position="223"/>
    </location>
</feature>
<evidence type="ECO:0000313" key="9">
    <source>
        <dbReference type="EMBL" id="GAI57819.1"/>
    </source>
</evidence>